<keyword evidence="7" id="KW-1185">Reference proteome</keyword>
<evidence type="ECO:0000256" key="3">
    <source>
        <dbReference type="ARBA" id="ARBA00022827"/>
    </source>
</evidence>
<protein>
    <recommendedName>
        <fullName evidence="8">Flavin-containing monooxygenase</fullName>
    </recommendedName>
</protein>
<dbReference type="RefSeq" id="XP_043012951.1">
    <property type="nucleotide sequence ID" value="XM_043148354.1"/>
</dbReference>
<keyword evidence="3" id="KW-0274">FAD</keyword>
<dbReference type="SUPFAM" id="SSF51905">
    <property type="entry name" value="FAD/NAD(P)-binding domain"/>
    <property type="match status" value="1"/>
</dbReference>
<dbReference type="GO" id="GO:0004499">
    <property type="term" value="F:N,N-dimethylaniline monooxygenase activity"/>
    <property type="evidence" value="ECO:0007669"/>
    <property type="project" value="InterPro"/>
</dbReference>
<dbReference type="GO" id="GO:0050661">
    <property type="term" value="F:NADP binding"/>
    <property type="evidence" value="ECO:0007669"/>
    <property type="project" value="InterPro"/>
</dbReference>
<keyword evidence="5" id="KW-1133">Transmembrane helix</keyword>
<proteinExistence type="inferred from homology"/>
<keyword evidence="5" id="KW-0812">Transmembrane</keyword>
<evidence type="ECO:0000313" key="7">
    <source>
        <dbReference type="Proteomes" id="UP001049176"/>
    </source>
</evidence>
<dbReference type="Gene3D" id="3.50.50.60">
    <property type="entry name" value="FAD/NAD(P)-binding domain"/>
    <property type="match status" value="3"/>
</dbReference>
<dbReference type="AlphaFoldDB" id="A0A9P7UXJ0"/>
<dbReference type="InterPro" id="IPR036188">
    <property type="entry name" value="FAD/NAD-bd_sf"/>
</dbReference>
<evidence type="ECO:0000313" key="6">
    <source>
        <dbReference type="EMBL" id="KAG7096481.1"/>
    </source>
</evidence>
<dbReference type="OrthoDB" id="74360at2759"/>
<feature type="transmembrane region" description="Helical" evidence="5">
    <location>
        <begin position="532"/>
        <end position="551"/>
    </location>
</feature>
<keyword evidence="5" id="KW-0472">Membrane</keyword>
<evidence type="ECO:0008006" key="8">
    <source>
        <dbReference type="Google" id="ProtNLM"/>
    </source>
</evidence>
<comment type="caution">
    <text evidence="6">The sequence shown here is derived from an EMBL/GenBank/DDBJ whole genome shotgun (WGS) entry which is preliminary data.</text>
</comment>
<evidence type="ECO:0000256" key="1">
    <source>
        <dbReference type="ARBA" id="ARBA00010139"/>
    </source>
</evidence>
<reference evidence="6" key="1">
    <citation type="journal article" date="2021" name="Genome Biol. Evol.">
        <title>The assembled and annotated genome of the fairy-ring fungus Marasmius oreades.</title>
        <authorList>
            <person name="Hiltunen M."/>
            <person name="Ament-Velasquez S.L."/>
            <person name="Johannesson H."/>
        </authorList>
    </citation>
    <scope>NUCLEOTIDE SEQUENCE</scope>
    <source>
        <strain evidence="6">03SP1</strain>
    </source>
</reference>
<dbReference type="InterPro" id="IPR020946">
    <property type="entry name" value="Flavin_mOase-like"/>
</dbReference>
<sequence length="585" mass="67174">MAENQSQPRIVVIGAGVGGLSFAVNLRRKLPEFDNFVIYEKANDVGGTWRSNTYPGCSSDIPSHFFSLSTDLNPDWDYTHAKQPQFHGYWKSVARKYDLYPNLKFNTLVTSAVWNPSKSKYLITTRLVKDDISKMHVRGQGVLVQEEEDTPGEQQDEADILISALGILEVIRCPDIPGLDTFKGNIFHSGAWDHTVELKGKRVGVIGNGASATQFIPIISKDPSVKVTVICRTPNWFVPPIRAKYSTLRKWMFRNVPLFMRLHRLYYFLITDMFYMSVFANVWIRKLARRVCKAYILSTAPKKYHDKLIPSYTLGCKRVIFDTNYLNCLHRPNVDLNWNEIGSIIEDGIITKTGDKLPFEVLIFATGFISDDYPLHVKGTLETVKEFYDRNGGPTAYMGTTLPGFPNFYMLTGPNTGTGHTSVIFTEECQIDYMLQMIKPVLRGDLKTVEVTDKATARWNDKIQARLRRSVFVDCVSWYRRDRDGKVTSIFPGFATVFWWWFRRVNWRDYRVSARDPTQWERKQNQKEQWRGFKKVAVFFAVLSISIAILAKGAGKWDFVLDVCTKHLPSSSCPLYRRAKALWGF</sequence>
<dbReference type="InterPro" id="IPR051209">
    <property type="entry name" value="FAD-bind_Monooxygenase_sf"/>
</dbReference>
<dbReference type="GeneID" id="66072987"/>
<gene>
    <name evidence="6" type="ORF">E1B28_003911</name>
</gene>
<keyword evidence="2" id="KW-0285">Flavoprotein</keyword>
<dbReference type="PANTHER" id="PTHR42877">
    <property type="entry name" value="L-ORNITHINE N(5)-MONOOXYGENASE-RELATED"/>
    <property type="match status" value="1"/>
</dbReference>
<name>A0A9P7UXJ0_9AGAR</name>
<dbReference type="GO" id="GO:0050660">
    <property type="term" value="F:flavin adenine dinucleotide binding"/>
    <property type="evidence" value="ECO:0007669"/>
    <property type="project" value="InterPro"/>
</dbReference>
<feature type="transmembrane region" description="Helical" evidence="5">
    <location>
        <begin position="265"/>
        <end position="284"/>
    </location>
</feature>
<comment type="similarity">
    <text evidence="1">Belongs to the FAD-binding monooxygenase family.</text>
</comment>
<accession>A0A9P7UXJ0</accession>
<evidence type="ECO:0000256" key="5">
    <source>
        <dbReference type="SAM" id="Phobius"/>
    </source>
</evidence>
<dbReference type="Proteomes" id="UP001049176">
    <property type="component" value="Chromosome 2"/>
</dbReference>
<organism evidence="6 7">
    <name type="scientific">Marasmius oreades</name>
    <name type="common">fairy-ring Marasmius</name>
    <dbReference type="NCBI Taxonomy" id="181124"/>
    <lineage>
        <taxon>Eukaryota</taxon>
        <taxon>Fungi</taxon>
        <taxon>Dikarya</taxon>
        <taxon>Basidiomycota</taxon>
        <taxon>Agaricomycotina</taxon>
        <taxon>Agaricomycetes</taxon>
        <taxon>Agaricomycetidae</taxon>
        <taxon>Agaricales</taxon>
        <taxon>Marasmiineae</taxon>
        <taxon>Marasmiaceae</taxon>
        <taxon>Marasmius</taxon>
    </lineage>
</organism>
<evidence type="ECO:0000256" key="4">
    <source>
        <dbReference type="ARBA" id="ARBA00023002"/>
    </source>
</evidence>
<evidence type="ECO:0000256" key="2">
    <source>
        <dbReference type="ARBA" id="ARBA00022630"/>
    </source>
</evidence>
<dbReference type="PANTHER" id="PTHR42877:SF4">
    <property type="entry name" value="FAD_NAD(P)-BINDING DOMAIN-CONTAINING PROTEIN-RELATED"/>
    <property type="match status" value="1"/>
</dbReference>
<keyword evidence="4" id="KW-0560">Oxidoreductase</keyword>
<dbReference type="Pfam" id="PF00743">
    <property type="entry name" value="FMO-like"/>
    <property type="match status" value="1"/>
</dbReference>
<dbReference type="EMBL" id="CM032182">
    <property type="protein sequence ID" value="KAG7096481.1"/>
    <property type="molecule type" value="Genomic_DNA"/>
</dbReference>